<dbReference type="PANTHER" id="PTHR33443">
    <property type="entry name" value="ZGC:112980"/>
    <property type="match status" value="1"/>
</dbReference>
<dbReference type="AlphaFoldDB" id="A0AA88A222"/>
<evidence type="ECO:0000313" key="3">
    <source>
        <dbReference type="Proteomes" id="UP001187192"/>
    </source>
</evidence>
<dbReference type="Proteomes" id="UP001187192">
    <property type="component" value="Unassembled WGS sequence"/>
</dbReference>
<accession>A0AA88A222</accession>
<reference evidence="2" key="1">
    <citation type="submission" date="2023-07" db="EMBL/GenBank/DDBJ databases">
        <title>draft genome sequence of fig (Ficus carica).</title>
        <authorList>
            <person name="Takahashi T."/>
            <person name="Nishimura K."/>
        </authorList>
    </citation>
    <scope>NUCLEOTIDE SEQUENCE</scope>
</reference>
<feature type="region of interest" description="Disordered" evidence="1">
    <location>
        <begin position="1"/>
        <end position="29"/>
    </location>
</feature>
<organism evidence="2 3">
    <name type="scientific">Ficus carica</name>
    <name type="common">Common fig</name>
    <dbReference type="NCBI Taxonomy" id="3494"/>
    <lineage>
        <taxon>Eukaryota</taxon>
        <taxon>Viridiplantae</taxon>
        <taxon>Streptophyta</taxon>
        <taxon>Embryophyta</taxon>
        <taxon>Tracheophyta</taxon>
        <taxon>Spermatophyta</taxon>
        <taxon>Magnoliopsida</taxon>
        <taxon>eudicotyledons</taxon>
        <taxon>Gunneridae</taxon>
        <taxon>Pentapetalae</taxon>
        <taxon>rosids</taxon>
        <taxon>fabids</taxon>
        <taxon>Rosales</taxon>
        <taxon>Moraceae</taxon>
        <taxon>Ficeae</taxon>
        <taxon>Ficus</taxon>
    </lineage>
</organism>
<sequence length="148" mass="16397">MGKNDIEVIEISPSPSSYEKTHSPVSEGGTPTRHILCLKNADDVKQFEETEDCFILDFDPFQPIDLSKLLVSAAHDDDPQDAPDLAIVAETGQVACRDYPHPRHLCTKFPFETTSHESHCDRPHARLGLSLNQHIAMLPKAIGSPKDI</sequence>
<proteinExistence type="predicted"/>
<evidence type="ECO:0000256" key="1">
    <source>
        <dbReference type="SAM" id="MobiDB-lite"/>
    </source>
</evidence>
<dbReference type="PANTHER" id="PTHR33443:SF30">
    <property type="entry name" value="SARCOSINE DEHYDROGENASE-2C PROTEIN"/>
    <property type="match status" value="1"/>
</dbReference>
<comment type="caution">
    <text evidence="2">The sequence shown here is derived from an EMBL/GenBank/DDBJ whole genome shotgun (WGS) entry which is preliminary data.</text>
</comment>
<keyword evidence="3" id="KW-1185">Reference proteome</keyword>
<dbReference type="InterPro" id="IPR053234">
    <property type="entry name" value="RPM1_Interactor"/>
</dbReference>
<evidence type="ECO:0000313" key="2">
    <source>
        <dbReference type="EMBL" id="GMN44284.1"/>
    </source>
</evidence>
<name>A0AA88A222_FICCA</name>
<protein>
    <submittedName>
        <fullName evidence="2">Uncharacterized protein</fullName>
    </submittedName>
</protein>
<dbReference type="EMBL" id="BTGU01000018">
    <property type="protein sequence ID" value="GMN44284.1"/>
    <property type="molecule type" value="Genomic_DNA"/>
</dbReference>
<gene>
    <name evidence="2" type="ORF">TIFTF001_013481</name>
</gene>